<proteinExistence type="predicted"/>
<protein>
    <submittedName>
        <fullName evidence="2">Peptidoglycan-binding protein, CsiV</fullName>
    </submittedName>
</protein>
<organism evidence="2 3">
    <name type="scientific">Atopomonas hussainii</name>
    <dbReference type="NCBI Taxonomy" id="1429083"/>
    <lineage>
        <taxon>Bacteria</taxon>
        <taxon>Pseudomonadati</taxon>
        <taxon>Pseudomonadota</taxon>
        <taxon>Gammaproteobacteria</taxon>
        <taxon>Pseudomonadales</taxon>
        <taxon>Pseudomonadaceae</taxon>
        <taxon>Atopomonas</taxon>
    </lineage>
</organism>
<feature type="signal peptide" evidence="1">
    <location>
        <begin position="1"/>
        <end position="20"/>
    </location>
</feature>
<keyword evidence="1" id="KW-0732">Signal</keyword>
<dbReference type="EMBL" id="FOAS01000008">
    <property type="protein sequence ID" value="SEL10275.1"/>
    <property type="molecule type" value="Genomic_DNA"/>
</dbReference>
<dbReference type="RefSeq" id="WP_074867444.1">
    <property type="nucleotide sequence ID" value="NZ_FOAS01000008.1"/>
</dbReference>
<sequence length="174" mass="19239">MSLLRTLLVLSTLLAAPAFAQSLYQIEVLVFRQAQPLLASQPVSDAWADGAQAVRPDMEMTPMLVGEADRLNNPANGYQLLMQKSWKQAVSAEPASVSIGGGDLQDGHQPVELKLDLRKVNYIDAGVDLWVNHFADDGLLAASERLKQERRLRYKELNYFDHGSIGLLIRVSPL</sequence>
<dbReference type="STRING" id="1429083.GCA_001885685_00855"/>
<reference evidence="2 3" key="1">
    <citation type="submission" date="2016-10" db="EMBL/GenBank/DDBJ databases">
        <authorList>
            <person name="de Groot N.N."/>
        </authorList>
    </citation>
    <scope>NUCLEOTIDE SEQUENCE [LARGE SCALE GENOMIC DNA]</scope>
    <source>
        <strain evidence="2 3">JCM 19513</strain>
    </source>
</reference>
<dbReference type="Proteomes" id="UP000185766">
    <property type="component" value="Unassembled WGS sequence"/>
</dbReference>
<name>A0A1H7MHW5_9GAMM</name>
<accession>A0A1H7MHW5</accession>
<dbReference type="AlphaFoldDB" id="A0A1H7MHW5"/>
<dbReference type="InterPro" id="IPR021241">
    <property type="entry name" value="CsiV"/>
</dbReference>
<gene>
    <name evidence="2" type="ORF">SAMN05216214_10854</name>
</gene>
<dbReference type="Pfam" id="PF10972">
    <property type="entry name" value="CsiV"/>
    <property type="match status" value="1"/>
</dbReference>
<evidence type="ECO:0000313" key="2">
    <source>
        <dbReference type="EMBL" id="SEL10275.1"/>
    </source>
</evidence>
<evidence type="ECO:0000313" key="3">
    <source>
        <dbReference type="Proteomes" id="UP000185766"/>
    </source>
</evidence>
<keyword evidence="3" id="KW-1185">Reference proteome</keyword>
<evidence type="ECO:0000256" key="1">
    <source>
        <dbReference type="SAM" id="SignalP"/>
    </source>
</evidence>
<feature type="chain" id="PRO_5010347295" evidence="1">
    <location>
        <begin position="21"/>
        <end position="174"/>
    </location>
</feature>